<dbReference type="VEuPathDB" id="AmoebaDB:ACA1_070360"/>
<keyword evidence="4" id="KW-1185">Reference proteome</keyword>
<dbReference type="Gene3D" id="3.10.180.10">
    <property type="entry name" value="2,3-Dihydroxybiphenyl 1,2-Dioxygenase, domain 1"/>
    <property type="match status" value="1"/>
</dbReference>
<dbReference type="PROSITE" id="PS51819">
    <property type="entry name" value="VOC"/>
    <property type="match status" value="1"/>
</dbReference>
<feature type="region of interest" description="Disordered" evidence="1">
    <location>
        <begin position="137"/>
        <end position="255"/>
    </location>
</feature>
<feature type="compositionally biased region" description="Low complexity" evidence="1">
    <location>
        <begin position="200"/>
        <end position="222"/>
    </location>
</feature>
<accession>L8HF96</accession>
<gene>
    <name evidence="3" type="ORF">ACA1_070360</name>
</gene>
<evidence type="ECO:0000256" key="1">
    <source>
        <dbReference type="SAM" id="MobiDB-lite"/>
    </source>
</evidence>
<dbReference type="SUPFAM" id="SSF54593">
    <property type="entry name" value="Glyoxalase/Bleomycin resistance protein/Dihydroxybiphenyl dioxygenase"/>
    <property type="match status" value="1"/>
</dbReference>
<reference evidence="3 4" key="1">
    <citation type="journal article" date="2013" name="Genome Biol.">
        <title>Genome of Acanthamoeba castellanii highlights extensive lateral gene transfer and early evolution of tyrosine kinase signaling.</title>
        <authorList>
            <person name="Clarke M."/>
            <person name="Lohan A.J."/>
            <person name="Liu B."/>
            <person name="Lagkouvardos I."/>
            <person name="Roy S."/>
            <person name="Zafar N."/>
            <person name="Bertelli C."/>
            <person name="Schilde C."/>
            <person name="Kianianmomeni A."/>
            <person name="Burglin T.R."/>
            <person name="Frech C."/>
            <person name="Turcotte B."/>
            <person name="Kopec K.O."/>
            <person name="Synnott J.M."/>
            <person name="Choo C."/>
            <person name="Paponov I."/>
            <person name="Finkler A."/>
            <person name="Soon Heng Tan C."/>
            <person name="Hutchins A.P."/>
            <person name="Weinmeier T."/>
            <person name="Rattei T."/>
            <person name="Chu J.S."/>
            <person name="Gimenez G."/>
            <person name="Irimia M."/>
            <person name="Rigden D.J."/>
            <person name="Fitzpatrick D.A."/>
            <person name="Lorenzo-Morales J."/>
            <person name="Bateman A."/>
            <person name="Chiu C.H."/>
            <person name="Tang P."/>
            <person name="Hegemann P."/>
            <person name="Fromm H."/>
            <person name="Raoult D."/>
            <person name="Greub G."/>
            <person name="Miranda-Saavedra D."/>
            <person name="Chen N."/>
            <person name="Nash P."/>
            <person name="Ginger M.L."/>
            <person name="Horn M."/>
            <person name="Schaap P."/>
            <person name="Caler L."/>
            <person name="Loftus B."/>
        </authorList>
    </citation>
    <scope>NUCLEOTIDE SEQUENCE [LARGE SCALE GENOMIC DNA]</scope>
    <source>
        <strain evidence="3 4">Neff</strain>
    </source>
</reference>
<feature type="domain" description="VOC" evidence="2">
    <location>
        <begin position="275"/>
        <end position="401"/>
    </location>
</feature>
<feature type="compositionally biased region" description="Basic residues" evidence="1">
    <location>
        <begin position="174"/>
        <end position="191"/>
    </location>
</feature>
<evidence type="ECO:0000259" key="2">
    <source>
        <dbReference type="PROSITE" id="PS51819"/>
    </source>
</evidence>
<dbReference type="KEGG" id="acan:ACA1_070360"/>
<sequence length="408" mass="44037">MASDAEDHNHKLDVDSKRFEEMMGATLAAADVGHHGVHEDHIEVVEDHHLQQLDLNNLEHHDDDQDHPTDVGVELHHLLPLSLSEHGHEHVLEHDDVKDQHHQHPDQQHVQLVSMDEEGAGALSPAAALDGTTAQQLGLMAPPPSEGDHHATTQQLQQPAADDSGEVPANTQKIVKRGRGGRRAGAGRKRKSDTAKAEAEAAAAAAADPTRVATSTTTTKTSLPPPPRASIVGAGSGLVGPPPPKKKKLSTSSPALADDAMDGGGSYGKAPRQLRFGKTILYVREVETTVDFYERAFGLRRRFVHETKQYAELETGSTALAFASNELARNNLAHIDFRPNDINAHPPGLEIALSSIDVHRDYKRAVEAGARSVSLPKTLPWGQVVAYVRDLNGVLVEIASELKTPLKK</sequence>
<dbReference type="Proteomes" id="UP000011083">
    <property type="component" value="Unassembled WGS sequence"/>
</dbReference>
<evidence type="ECO:0000313" key="3">
    <source>
        <dbReference type="EMBL" id="ELR23428.1"/>
    </source>
</evidence>
<dbReference type="RefSeq" id="XP_004352956.1">
    <property type="nucleotide sequence ID" value="XM_004352904.1"/>
</dbReference>
<dbReference type="InterPro" id="IPR037523">
    <property type="entry name" value="VOC_core"/>
</dbReference>
<dbReference type="EMBL" id="KB007857">
    <property type="protein sequence ID" value="ELR23428.1"/>
    <property type="molecule type" value="Genomic_DNA"/>
</dbReference>
<proteinExistence type="predicted"/>
<name>L8HF96_ACACF</name>
<dbReference type="PANTHER" id="PTHR21366:SF22">
    <property type="entry name" value="VOC DOMAIN-CONTAINING PROTEIN"/>
    <property type="match status" value="1"/>
</dbReference>
<dbReference type="PANTHER" id="PTHR21366">
    <property type="entry name" value="GLYOXALASE FAMILY PROTEIN"/>
    <property type="match status" value="1"/>
</dbReference>
<protein>
    <submittedName>
        <fullName evidence="3">Glyoxalase, putative</fullName>
    </submittedName>
</protein>
<evidence type="ECO:0000313" key="4">
    <source>
        <dbReference type="Proteomes" id="UP000011083"/>
    </source>
</evidence>
<dbReference type="InterPro" id="IPR029068">
    <property type="entry name" value="Glyas_Bleomycin-R_OHBP_Dase"/>
</dbReference>
<dbReference type="Pfam" id="PF00903">
    <property type="entry name" value="Glyoxalase"/>
    <property type="match status" value="1"/>
</dbReference>
<dbReference type="AlphaFoldDB" id="L8HF96"/>
<dbReference type="InterPro" id="IPR050383">
    <property type="entry name" value="GlyoxalaseI/FosfomycinResist"/>
</dbReference>
<dbReference type="OrthoDB" id="10066542at2759"/>
<organism evidence="3 4">
    <name type="scientific">Acanthamoeba castellanii (strain ATCC 30010 / Neff)</name>
    <dbReference type="NCBI Taxonomy" id="1257118"/>
    <lineage>
        <taxon>Eukaryota</taxon>
        <taxon>Amoebozoa</taxon>
        <taxon>Discosea</taxon>
        <taxon>Longamoebia</taxon>
        <taxon>Centramoebida</taxon>
        <taxon>Acanthamoebidae</taxon>
        <taxon>Acanthamoeba</taxon>
    </lineage>
</organism>
<dbReference type="GeneID" id="14924405"/>
<dbReference type="InterPro" id="IPR004360">
    <property type="entry name" value="Glyas_Fos-R_dOase_dom"/>
</dbReference>